<keyword evidence="1" id="KW-1133">Transmembrane helix</keyword>
<keyword evidence="3" id="KW-1185">Reference proteome</keyword>
<evidence type="ECO:0000256" key="1">
    <source>
        <dbReference type="SAM" id="Phobius"/>
    </source>
</evidence>
<feature type="transmembrane region" description="Helical" evidence="1">
    <location>
        <begin position="83"/>
        <end position="102"/>
    </location>
</feature>
<comment type="caution">
    <text evidence="2">The sequence shown here is derived from an EMBL/GenBank/DDBJ whole genome shotgun (WGS) entry which is preliminary data.</text>
</comment>
<evidence type="ECO:0000313" key="3">
    <source>
        <dbReference type="Proteomes" id="UP000659698"/>
    </source>
</evidence>
<keyword evidence="1" id="KW-0472">Membrane</keyword>
<sequence length="141" mass="15723">MEEHIAKPISSGDLLIGVICLVVAVFLILAFWHSVYSGFLDSRNFKGAIFSFLGNGLVLGLVCYGLLIGLYKMGIPRLGDNGEIAVMGFIYLFFYFLVWIIAKRKLEDKYGVLTLKSFLGFLTMCISTAGMLYLIIKCERS</sequence>
<dbReference type="EMBL" id="JACOAF010000030">
    <property type="protein sequence ID" value="MBC3540430.1"/>
    <property type="molecule type" value="Genomic_DNA"/>
</dbReference>
<keyword evidence="1" id="KW-0812">Transmembrane</keyword>
<feature type="transmembrane region" description="Helical" evidence="1">
    <location>
        <begin position="114"/>
        <end position="136"/>
    </location>
</feature>
<gene>
    <name evidence="2" type="ORF">H7U12_12125</name>
</gene>
<accession>A0ABR6VTF8</accession>
<reference evidence="2 3" key="1">
    <citation type="journal article" date="2019" name="Int. J. Syst. Evol. Microbiol.">
        <title>Rufibacter sediminis sp. nov., isolated from freshwater lake sediment.</title>
        <authorList>
            <person name="Qu J.H."/>
            <person name="Zhang L.J."/>
            <person name="Fu Y.H."/>
            <person name="Li H.F."/>
        </authorList>
    </citation>
    <scope>NUCLEOTIDE SEQUENCE [LARGE SCALE GENOMIC DNA]</scope>
    <source>
        <strain evidence="2 3">H-1</strain>
    </source>
</reference>
<evidence type="ECO:0000313" key="2">
    <source>
        <dbReference type="EMBL" id="MBC3540430.1"/>
    </source>
</evidence>
<organism evidence="2 3">
    <name type="scientific">Rufibacter sediminis</name>
    <dbReference type="NCBI Taxonomy" id="2762756"/>
    <lineage>
        <taxon>Bacteria</taxon>
        <taxon>Pseudomonadati</taxon>
        <taxon>Bacteroidota</taxon>
        <taxon>Cytophagia</taxon>
        <taxon>Cytophagales</taxon>
        <taxon>Hymenobacteraceae</taxon>
        <taxon>Rufibacter</taxon>
    </lineage>
</organism>
<feature type="transmembrane region" description="Helical" evidence="1">
    <location>
        <begin position="12"/>
        <end position="35"/>
    </location>
</feature>
<dbReference type="Proteomes" id="UP000659698">
    <property type="component" value="Unassembled WGS sequence"/>
</dbReference>
<feature type="transmembrane region" description="Helical" evidence="1">
    <location>
        <begin position="47"/>
        <end position="71"/>
    </location>
</feature>
<name>A0ABR6VTF8_9BACT</name>
<proteinExistence type="predicted"/>
<dbReference type="RefSeq" id="WP_186638155.1">
    <property type="nucleotide sequence ID" value="NZ_JACOAF010000030.1"/>
</dbReference>
<protein>
    <submittedName>
        <fullName evidence="2">Uncharacterized protein</fullName>
    </submittedName>
</protein>